<protein>
    <submittedName>
        <fullName evidence="1">Uncharacterized protein</fullName>
    </submittedName>
</protein>
<evidence type="ECO:0000313" key="1">
    <source>
        <dbReference type="EMBL" id="OIW21056.1"/>
    </source>
</evidence>
<dbReference type="Gramene" id="OIW21056">
    <property type="protein sequence ID" value="OIW21056"/>
    <property type="gene ID" value="TanjilG_28405"/>
</dbReference>
<keyword evidence="2" id="KW-1185">Reference proteome</keyword>
<sequence>MHGNKTQAMFHSYDKMGTKLAPSASRIRFRTGPLTNKFEAPNRYPNSLYPTITHSIIEDKHHRESLNH</sequence>
<evidence type="ECO:0000313" key="2">
    <source>
        <dbReference type="Proteomes" id="UP000188354"/>
    </source>
</evidence>
<dbReference type="Proteomes" id="UP000188354">
    <property type="component" value="Unassembled WGS sequence"/>
</dbReference>
<accession>A0A394DCI7</accession>
<proteinExistence type="predicted"/>
<dbReference type="AlphaFoldDB" id="A0A394DCI7"/>
<name>A0A394DCI7_LUPAN</name>
<dbReference type="EMBL" id="MLAU01018549">
    <property type="protein sequence ID" value="OIW21056.1"/>
    <property type="molecule type" value="Genomic_DNA"/>
</dbReference>
<gene>
    <name evidence="1" type="ORF">TanjilG_28405</name>
</gene>
<comment type="caution">
    <text evidence="1">The sequence shown here is derived from an EMBL/GenBank/DDBJ whole genome shotgun (WGS) entry which is preliminary data.</text>
</comment>
<reference evidence="1 2" key="1">
    <citation type="journal article" date="2017" name="Plant Biotechnol. J.">
        <title>A comprehensive draft genome sequence for lupin (Lupinus angustifolius), an emerging health food: insights into plant-microbe interactions and legume evolution.</title>
        <authorList>
            <person name="Hane J.K."/>
            <person name="Ming Y."/>
            <person name="Kamphuis L.G."/>
            <person name="Nelson M.N."/>
            <person name="Garg G."/>
            <person name="Atkins C.A."/>
            <person name="Bayer P.E."/>
            <person name="Bravo A."/>
            <person name="Bringans S."/>
            <person name="Cannon S."/>
            <person name="Edwards D."/>
            <person name="Foley R."/>
            <person name="Gao L.L."/>
            <person name="Harrison M.J."/>
            <person name="Huang W."/>
            <person name="Hurgobin B."/>
            <person name="Li S."/>
            <person name="Liu C.W."/>
            <person name="McGrath A."/>
            <person name="Morahan G."/>
            <person name="Murray J."/>
            <person name="Weller J."/>
            <person name="Jian J."/>
            <person name="Singh K.B."/>
        </authorList>
    </citation>
    <scope>NUCLEOTIDE SEQUENCE [LARGE SCALE GENOMIC DNA]</scope>
    <source>
        <strain evidence="2">cv. Tanjil</strain>
        <tissue evidence="1">Whole plant</tissue>
    </source>
</reference>
<organism evidence="1 2">
    <name type="scientific">Lupinus angustifolius</name>
    <name type="common">Narrow-leaved blue lupine</name>
    <dbReference type="NCBI Taxonomy" id="3871"/>
    <lineage>
        <taxon>Eukaryota</taxon>
        <taxon>Viridiplantae</taxon>
        <taxon>Streptophyta</taxon>
        <taxon>Embryophyta</taxon>
        <taxon>Tracheophyta</taxon>
        <taxon>Spermatophyta</taxon>
        <taxon>Magnoliopsida</taxon>
        <taxon>eudicotyledons</taxon>
        <taxon>Gunneridae</taxon>
        <taxon>Pentapetalae</taxon>
        <taxon>rosids</taxon>
        <taxon>fabids</taxon>
        <taxon>Fabales</taxon>
        <taxon>Fabaceae</taxon>
        <taxon>Papilionoideae</taxon>
        <taxon>50 kb inversion clade</taxon>
        <taxon>genistoids sensu lato</taxon>
        <taxon>core genistoids</taxon>
        <taxon>Genisteae</taxon>
        <taxon>Lupinus</taxon>
    </lineage>
</organism>